<dbReference type="AlphaFoldDB" id="A0A3L7K1V1"/>
<dbReference type="InterPro" id="IPR050563">
    <property type="entry name" value="4-hydroxybenzoyl-CoA_TE"/>
</dbReference>
<dbReference type="Pfam" id="PF13279">
    <property type="entry name" value="4HBT_2"/>
    <property type="match status" value="1"/>
</dbReference>
<comment type="similarity">
    <text evidence="1">Belongs to the 4-hydroxybenzoyl-CoA thioesterase family.</text>
</comment>
<gene>
    <name evidence="3" type="ORF">D9X91_07380</name>
</gene>
<evidence type="ECO:0000256" key="2">
    <source>
        <dbReference type="ARBA" id="ARBA00022801"/>
    </source>
</evidence>
<dbReference type="Proteomes" id="UP000276770">
    <property type="component" value="Unassembled WGS sequence"/>
</dbReference>
<dbReference type="PANTHER" id="PTHR31793">
    <property type="entry name" value="4-HYDROXYBENZOYL-COA THIOESTERASE FAMILY MEMBER"/>
    <property type="match status" value="1"/>
</dbReference>
<protein>
    <submittedName>
        <fullName evidence="3">Acyl-CoA thioesterase</fullName>
    </submittedName>
</protein>
<dbReference type="GO" id="GO:0047617">
    <property type="term" value="F:fatty acyl-CoA hydrolase activity"/>
    <property type="evidence" value="ECO:0007669"/>
    <property type="project" value="TreeGrafter"/>
</dbReference>
<evidence type="ECO:0000256" key="1">
    <source>
        <dbReference type="ARBA" id="ARBA00005953"/>
    </source>
</evidence>
<evidence type="ECO:0000313" key="3">
    <source>
        <dbReference type="EMBL" id="RLQ96334.1"/>
    </source>
</evidence>
<dbReference type="EMBL" id="RCVZ01000004">
    <property type="protein sequence ID" value="RLQ96334.1"/>
    <property type="molecule type" value="Genomic_DNA"/>
</dbReference>
<dbReference type="PANTHER" id="PTHR31793:SF27">
    <property type="entry name" value="NOVEL THIOESTERASE SUPERFAMILY DOMAIN AND SAPOSIN A-TYPE DOMAIN CONTAINING PROTEIN (0610012H03RIK)"/>
    <property type="match status" value="1"/>
</dbReference>
<proteinExistence type="inferred from homology"/>
<reference evidence="3 4" key="1">
    <citation type="submission" date="2018-10" db="EMBL/GenBank/DDBJ databases">
        <title>Falsibacillus sp. genome draft.</title>
        <authorList>
            <person name="Shi S."/>
        </authorList>
    </citation>
    <scope>NUCLEOTIDE SEQUENCE [LARGE SCALE GENOMIC DNA]</scope>
    <source>
        <strain evidence="3 4">GY 10110</strain>
    </source>
</reference>
<organism evidence="3 4">
    <name type="scientific">Falsibacillus albus</name>
    <dbReference type="NCBI Taxonomy" id="2478915"/>
    <lineage>
        <taxon>Bacteria</taxon>
        <taxon>Bacillati</taxon>
        <taxon>Bacillota</taxon>
        <taxon>Bacilli</taxon>
        <taxon>Bacillales</taxon>
        <taxon>Bacillaceae</taxon>
        <taxon>Falsibacillus</taxon>
    </lineage>
</organism>
<evidence type="ECO:0000313" key="4">
    <source>
        <dbReference type="Proteomes" id="UP000276770"/>
    </source>
</evidence>
<keyword evidence="4" id="KW-1185">Reference proteome</keyword>
<name>A0A3L7K1V1_9BACI</name>
<dbReference type="OrthoDB" id="9799036at2"/>
<dbReference type="RefSeq" id="WP_121680187.1">
    <property type="nucleotide sequence ID" value="NZ_RCVZ01000004.1"/>
</dbReference>
<sequence length="133" mass="15427">MHEKHVTVRFCETDALGHVNNTSYFIYLEDARIEFFKSLGYKMKANKWNFILASTKCDFLNQGYFNQDLKITTLVTKIGTKSFHLMHDIQCAQTGQQIAKGNEVIVYFDFEEQISKQIPLELAKSLEEHLSLV</sequence>
<comment type="caution">
    <text evidence="3">The sequence shown here is derived from an EMBL/GenBank/DDBJ whole genome shotgun (WGS) entry which is preliminary data.</text>
</comment>
<dbReference type="SUPFAM" id="SSF54637">
    <property type="entry name" value="Thioesterase/thiol ester dehydrase-isomerase"/>
    <property type="match status" value="1"/>
</dbReference>
<dbReference type="Gene3D" id="3.10.129.10">
    <property type="entry name" value="Hotdog Thioesterase"/>
    <property type="match status" value="1"/>
</dbReference>
<dbReference type="CDD" id="cd00586">
    <property type="entry name" value="4HBT"/>
    <property type="match status" value="1"/>
</dbReference>
<accession>A0A3L7K1V1</accession>
<keyword evidence="2" id="KW-0378">Hydrolase</keyword>
<dbReference type="InterPro" id="IPR029069">
    <property type="entry name" value="HotDog_dom_sf"/>
</dbReference>